<sequence length="82" mass="9930">MRIDLTTKKNIDEIYQSLDFSEIRKNYHDPATNYAFKVMDGVRISGYKMKLACFRHLRDLQRQNTIDFPYYFSTKDEQRLNL</sequence>
<comment type="caution">
    <text evidence="1">The sequence shown here is derived from an EMBL/GenBank/DDBJ whole genome shotgun (WGS) entry which is preliminary data.</text>
</comment>
<accession>A0A0R2CTX1</accession>
<reference evidence="1 2" key="1">
    <citation type="journal article" date="2015" name="Genome Announc.">
        <title>Expanding the biotechnology potential of lactobacilli through comparative genomics of 213 strains and associated genera.</title>
        <authorList>
            <person name="Sun Z."/>
            <person name="Harris H.M."/>
            <person name="McCann A."/>
            <person name="Guo C."/>
            <person name="Argimon S."/>
            <person name="Zhang W."/>
            <person name="Yang X."/>
            <person name="Jeffery I.B."/>
            <person name="Cooney J.C."/>
            <person name="Kagawa T.F."/>
            <person name="Liu W."/>
            <person name="Song Y."/>
            <person name="Salvetti E."/>
            <person name="Wrobel A."/>
            <person name="Rasinkangas P."/>
            <person name="Parkhill J."/>
            <person name="Rea M.C."/>
            <person name="O'Sullivan O."/>
            <person name="Ritari J."/>
            <person name="Douillard F.P."/>
            <person name="Paul Ross R."/>
            <person name="Yang R."/>
            <person name="Briner A.E."/>
            <person name="Felis G.E."/>
            <person name="de Vos W.M."/>
            <person name="Barrangou R."/>
            <person name="Klaenhammer T.R."/>
            <person name="Caufield P.W."/>
            <person name="Cui Y."/>
            <person name="Zhang H."/>
            <person name="O'Toole P.W."/>
        </authorList>
    </citation>
    <scope>NUCLEOTIDE SEQUENCE [LARGE SCALE GENOMIC DNA]</scope>
    <source>
        <strain evidence="1 2">DSM 22689</strain>
    </source>
</reference>
<name>A0A0R2CTX1_9LACO</name>
<gene>
    <name evidence="1" type="ORF">FC87_GL000845</name>
</gene>
<evidence type="ECO:0000313" key="2">
    <source>
        <dbReference type="Proteomes" id="UP000051586"/>
    </source>
</evidence>
<dbReference type="AlphaFoldDB" id="A0A0R2CTX1"/>
<dbReference type="RefSeq" id="WP_056961637.1">
    <property type="nucleotide sequence ID" value="NZ_AYZI01000004.1"/>
</dbReference>
<dbReference type="Proteomes" id="UP000051586">
    <property type="component" value="Unassembled WGS sequence"/>
</dbReference>
<dbReference type="EMBL" id="AYZI01000004">
    <property type="protein sequence ID" value="KRM91707.1"/>
    <property type="molecule type" value="Genomic_DNA"/>
</dbReference>
<organism evidence="1 2">
    <name type="scientific">Fructilactobacillus florum DSM 22689 = JCM 16035</name>
    <dbReference type="NCBI Taxonomy" id="1423745"/>
    <lineage>
        <taxon>Bacteria</taxon>
        <taxon>Bacillati</taxon>
        <taxon>Bacillota</taxon>
        <taxon>Bacilli</taxon>
        <taxon>Lactobacillales</taxon>
        <taxon>Lactobacillaceae</taxon>
        <taxon>Fructilactobacillus</taxon>
    </lineage>
</organism>
<proteinExistence type="predicted"/>
<dbReference type="PATRIC" id="fig|1423745.4.peg.895"/>
<protein>
    <submittedName>
        <fullName evidence="1">Uncharacterized protein</fullName>
    </submittedName>
</protein>
<evidence type="ECO:0000313" key="1">
    <source>
        <dbReference type="EMBL" id="KRM91707.1"/>
    </source>
</evidence>